<evidence type="ECO:0000256" key="8">
    <source>
        <dbReference type="ARBA" id="ARBA00022989"/>
    </source>
</evidence>
<dbReference type="Pfam" id="PF00560">
    <property type="entry name" value="LRR_1"/>
    <property type="match status" value="9"/>
</dbReference>
<dbReference type="InterPro" id="IPR032675">
    <property type="entry name" value="LRR_dom_sf"/>
</dbReference>
<comment type="caution">
    <text evidence="16">The sequence shown here is derived from an EMBL/GenBank/DDBJ whole genome shotgun (WGS) entry which is preliminary data.</text>
</comment>
<dbReference type="AlphaFoldDB" id="A0AA87ZVE7"/>
<dbReference type="GO" id="GO:0005886">
    <property type="term" value="C:plasma membrane"/>
    <property type="evidence" value="ECO:0007669"/>
    <property type="project" value="UniProtKB-SubCell"/>
</dbReference>
<evidence type="ECO:0000259" key="14">
    <source>
        <dbReference type="Pfam" id="PF08263"/>
    </source>
</evidence>
<feature type="chain" id="PRO_5041697582" description="Verticillium wilt resistance-like protein" evidence="13">
    <location>
        <begin position="27"/>
        <end position="982"/>
    </location>
</feature>
<feature type="transmembrane region" description="Helical" evidence="12">
    <location>
        <begin position="921"/>
        <end position="947"/>
    </location>
</feature>
<keyword evidence="11" id="KW-0325">Glycoprotein</keyword>
<comment type="subcellular location">
    <subcellularLocation>
        <location evidence="1">Cell membrane</location>
        <topology evidence="1">Single-pass type I membrane protein</topology>
    </subcellularLocation>
</comment>
<protein>
    <recommendedName>
        <fullName evidence="18">Verticillium wilt resistance-like protein</fullName>
    </recommendedName>
</protein>
<dbReference type="PANTHER" id="PTHR48063:SF101">
    <property type="entry name" value="LRR RECEPTOR-LIKE SERINE_THREONINE-PROTEIN KINASE FLS2"/>
    <property type="match status" value="1"/>
</dbReference>
<dbReference type="Gene3D" id="3.80.10.10">
    <property type="entry name" value="Ribonuclease Inhibitor"/>
    <property type="match status" value="4"/>
</dbReference>
<evidence type="ECO:0000259" key="15">
    <source>
        <dbReference type="Pfam" id="PF23598"/>
    </source>
</evidence>
<keyword evidence="4" id="KW-0433">Leucine-rich repeat</keyword>
<keyword evidence="6 13" id="KW-0732">Signal</keyword>
<dbReference type="FunFam" id="3.80.10.10:FF:000095">
    <property type="entry name" value="LRR receptor-like serine/threonine-protein kinase GSO1"/>
    <property type="match status" value="2"/>
</dbReference>
<evidence type="ECO:0000256" key="9">
    <source>
        <dbReference type="ARBA" id="ARBA00023136"/>
    </source>
</evidence>
<keyword evidence="5 12" id="KW-0812">Transmembrane</keyword>
<dbReference type="SUPFAM" id="SSF52058">
    <property type="entry name" value="L domain-like"/>
    <property type="match status" value="3"/>
</dbReference>
<feature type="domain" description="Leucine-rich repeat-containing N-terminal plant-type" evidence="14">
    <location>
        <begin position="36"/>
        <end position="74"/>
    </location>
</feature>
<evidence type="ECO:0000256" key="13">
    <source>
        <dbReference type="SAM" id="SignalP"/>
    </source>
</evidence>
<dbReference type="Proteomes" id="UP001187192">
    <property type="component" value="Unassembled WGS sequence"/>
</dbReference>
<keyword evidence="7" id="KW-0677">Repeat</keyword>
<evidence type="ECO:0000256" key="6">
    <source>
        <dbReference type="ARBA" id="ARBA00022729"/>
    </source>
</evidence>
<evidence type="ECO:0000256" key="4">
    <source>
        <dbReference type="ARBA" id="ARBA00022614"/>
    </source>
</evidence>
<dbReference type="FunFam" id="3.80.10.10:FF:000111">
    <property type="entry name" value="LRR receptor-like serine/threonine-protein kinase ERECTA"/>
    <property type="match status" value="1"/>
</dbReference>
<feature type="signal peptide" evidence="13">
    <location>
        <begin position="1"/>
        <end position="26"/>
    </location>
</feature>
<evidence type="ECO:0000256" key="12">
    <source>
        <dbReference type="SAM" id="Phobius"/>
    </source>
</evidence>
<dbReference type="InterPro" id="IPR003591">
    <property type="entry name" value="Leu-rich_rpt_typical-subtyp"/>
</dbReference>
<feature type="domain" description="Disease resistance R13L4/SHOC-2-like LRR" evidence="15">
    <location>
        <begin position="357"/>
        <end position="513"/>
    </location>
</feature>
<dbReference type="PANTHER" id="PTHR48063">
    <property type="entry name" value="LRR RECEPTOR-LIKE KINASE"/>
    <property type="match status" value="1"/>
</dbReference>
<reference evidence="16" key="1">
    <citation type="submission" date="2023-07" db="EMBL/GenBank/DDBJ databases">
        <title>draft genome sequence of fig (Ficus carica).</title>
        <authorList>
            <person name="Takahashi T."/>
            <person name="Nishimura K."/>
        </authorList>
    </citation>
    <scope>NUCLEOTIDE SEQUENCE</scope>
</reference>
<evidence type="ECO:0000256" key="11">
    <source>
        <dbReference type="ARBA" id="ARBA00023180"/>
    </source>
</evidence>
<name>A0AA87ZVE7_FICCA</name>
<dbReference type="InterPro" id="IPR001611">
    <property type="entry name" value="Leu-rich_rpt"/>
</dbReference>
<evidence type="ECO:0000256" key="1">
    <source>
        <dbReference type="ARBA" id="ARBA00004251"/>
    </source>
</evidence>
<evidence type="ECO:0000256" key="10">
    <source>
        <dbReference type="ARBA" id="ARBA00023170"/>
    </source>
</evidence>
<evidence type="ECO:0008006" key="18">
    <source>
        <dbReference type="Google" id="ProtNLM"/>
    </source>
</evidence>
<organism evidence="16 17">
    <name type="scientific">Ficus carica</name>
    <name type="common">Common fig</name>
    <dbReference type="NCBI Taxonomy" id="3494"/>
    <lineage>
        <taxon>Eukaryota</taxon>
        <taxon>Viridiplantae</taxon>
        <taxon>Streptophyta</taxon>
        <taxon>Embryophyta</taxon>
        <taxon>Tracheophyta</taxon>
        <taxon>Spermatophyta</taxon>
        <taxon>Magnoliopsida</taxon>
        <taxon>eudicotyledons</taxon>
        <taxon>Gunneridae</taxon>
        <taxon>Pentapetalae</taxon>
        <taxon>rosids</taxon>
        <taxon>fabids</taxon>
        <taxon>Rosales</taxon>
        <taxon>Moraceae</taxon>
        <taxon>Ficeae</taxon>
        <taxon>Ficus</taxon>
    </lineage>
</organism>
<dbReference type="SMART" id="SM00369">
    <property type="entry name" value="LRR_TYP"/>
    <property type="match status" value="11"/>
</dbReference>
<gene>
    <name evidence="16" type="ORF">TIFTF001_013670</name>
</gene>
<dbReference type="Pfam" id="PF13516">
    <property type="entry name" value="LRR_6"/>
    <property type="match status" value="1"/>
</dbReference>
<dbReference type="InterPro" id="IPR055414">
    <property type="entry name" value="LRR_R13L4/SHOC2-like"/>
</dbReference>
<dbReference type="InterPro" id="IPR013210">
    <property type="entry name" value="LRR_N_plant-typ"/>
</dbReference>
<evidence type="ECO:0000256" key="5">
    <source>
        <dbReference type="ARBA" id="ARBA00022692"/>
    </source>
</evidence>
<dbReference type="Pfam" id="PF23598">
    <property type="entry name" value="LRR_14"/>
    <property type="match status" value="1"/>
</dbReference>
<sequence>MKTQSCFRTAHVGIACLLLTVSICSSAGFSKITCIDKEKNALLKFKQGLVDESNVLSSWGTKKDCCQWRGITCNNETGHAIVLDLSRNVSDVFSRELPLAGEISPSLLDLQDLSYLDLSFNSFDGLKIPNFIGSFARLKHLKLASVGFVGTVPHQLGNLTDLHTLDLSSNINLVVKHLDWLSSLSSLRYLNLSGLNLSKVVDWPQSINKLPNLLELQLSSCSLTNVSPSSYLLSNFSNTLQLLELSNNYFDPSIFNWVSNFSTNLVHIGLIGCQMKGPIPDVFTNLVSLVSLDLSYNKLEGGLPKSLRNLCSLESLNLWENRLSDRLYDSVENLSCAEKTLKHLLLSGNPFWGPFPDITRFTSLVELYIDGTSISGPLPKNLSQFSKLDSLSLVLNKLNGSLPDFTGLSSLRMLFLSKNQLSGSVPESLGQLSNLEHLALDSNSLDGVLTEAHFSNLSRLQSLDISQNPLSLNISSDWIPPFQLDSLVMISCNVGPAFPKWILSQRKLSSLYIPNARISDSIPERFWDFSTSLTDLNLSSNQIHGKLPKLPSTNSTYFSVDLSSNHLDGPMPLIPPSLTALFLSKNKFSGSLSSLCKSQSPSLSQLDLSDNLLSGELPNCWVQFQELFSLNLAKNNFSGKIPNSLSYLPNVMLLRLHENNFSGEMPSLEGCKEVRVADLGRNRLSGTIPNTLAGQNLPKLLVLRLRHNELSGSLPLSLCSLPALHVLDFSHNSISGGLPKCLNNITAMSYDVTNNIILGFVQVVWKGIEREFGQNLQHLRSVDVSSNSLSGVIPENITGLLKLVSLNLSSNNLIGGIPGDFDKLSFLESLDLSRNQLSGRIPASFSSLNFLSYLDLSYNNLTGRIPLSTQMQTFNASSFTRNLQLCGPPLTKYCPGDHVVEDTGGTDGNGDDKNEEDDDEFVTFGFGLSVGIGFFVGFWGVCGSLLLKSSWRYAYFRFFDDTKDWIYIRARALFKPRFRRGH</sequence>
<keyword evidence="10" id="KW-0675">Receptor</keyword>
<keyword evidence="8 12" id="KW-1133">Transmembrane helix</keyword>
<dbReference type="InterPro" id="IPR046956">
    <property type="entry name" value="RLP23-like"/>
</dbReference>
<comment type="similarity">
    <text evidence="2">Belongs to the RLP family.</text>
</comment>
<accession>A0AA87ZVE7</accession>
<keyword evidence="17" id="KW-1185">Reference proteome</keyword>
<dbReference type="EMBL" id="BTGU01000018">
    <property type="protein sequence ID" value="GMN44489.1"/>
    <property type="molecule type" value="Genomic_DNA"/>
</dbReference>
<dbReference type="PRINTS" id="PR00019">
    <property type="entry name" value="LEURICHRPT"/>
</dbReference>
<evidence type="ECO:0000256" key="2">
    <source>
        <dbReference type="ARBA" id="ARBA00009592"/>
    </source>
</evidence>
<dbReference type="PROSITE" id="PS51450">
    <property type="entry name" value="LRR"/>
    <property type="match status" value="1"/>
</dbReference>
<dbReference type="Pfam" id="PF08263">
    <property type="entry name" value="LRRNT_2"/>
    <property type="match status" value="1"/>
</dbReference>
<dbReference type="SMART" id="SM00365">
    <property type="entry name" value="LRR_SD22"/>
    <property type="match status" value="6"/>
</dbReference>
<proteinExistence type="inferred from homology"/>
<evidence type="ECO:0000256" key="3">
    <source>
        <dbReference type="ARBA" id="ARBA00022475"/>
    </source>
</evidence>
<keyword evidence="9 12" id="KW-0472">Membrane</keyword>
<evidence type="ECO:0000256" key="7">
    <source>
        <dbReference type="ARBA" id="ARBA00022737"/>
    </source>
</evidence>
<evidence type="ECO:0000313" key="16">
    <source>
        <dbReference type="EMBL" id="GMN44489.1"/>
    </source>
</evidence>
<evidence type="ECO:0000313" key="17">
    <source>
        <dbReference type="Proteomes" id="UP001187192"/>
    </source>
</evidence>
<keyword evidence="3" id="KW-1003">Cell membrane</keyword>